<dbReference type="Proteomes" id="UP000248340">
    <property type="component" value="Unassembled WGS sequence"/>
</dbReference>
<accession>A0A319CD35</accession>
<dbReference type="GeneID" id="37142720"/>
<protein>
    <submittedName>
        <fullName evidence="2">Uncharacterized protein</fullName>
    </submittedName>
</protein>
<dbReference type="STRING" id="1448315.A0A319CD35"/>
<proteinExistence type="predicted"/>
<feature type="transmembrane region" description="Helical" evidence="1">
    <location>
        <begin position="49"/>
        <end position="73"/>
    </location>
</feature>
<feature type="transmembrane region" description="Helical" evidence="1">
    <location>
        <begin position="156"/>
        <end position="175"/>
    </location>
</feature>
<name>A0A319CD35_9EURO</name>
<gene>
    <name evidence="2" type="ORF">BO82DRAFT_415952</name>
</gene>
<evidence type="ECO:0000313" key="3">
    <source>
        <dbReference type="Proteomes" id="UP000248340"/>
    </source>
</evidence>
<keyword evidence="1" id="KW-0812">Transmembrane</keyword>
<keyword evidence="1" id="KW-1133">Transmembrane helix</keyword>
<dbReference type="RefSeq" id="XP_025491477.1">
    <property type="nucleotide sequence ID" value="XM_025639978.1"/>
</dbReference>
<dbReference type="EMBL" id="KZ821703">
    <property type="protein sequence ID" value="PYH81277.1"/>
    <property type="molecule type" value="Genomic_DNA"/>
</dbReference>
<keyword evidence="3" id="KW-1185">Reference proteome</keyword>
<keyword evidence="1" id="KW-0472">Membrane</keyword>
<sequence>MQLDNSRYTVPITKSILKHDSVRILEYLSREMNLPKIKTRPSRGISRDICSGLLTLAISVSILVGLFITAGGLGDRVTLVALTIMGLFSSAASVAAWWAPSLVQRKASCTVPDADQLIITRGAAMVLVKCNEEVCRELYVGRDQCAFTFGDSWHRILLGVSTLLVMVSVVFQLQLVDAAGDRRGLLRAEYPILAVGAAGQAEGHHANPTMDKNYTQTLWLAIWHTQTTGWVKWANAMPATEKWAMWPNLARQNLQNAS</sequence>
<reference evidence="2 3" key="1">
    <citation type="submission" date="2016-12" db="EMBL/GenBank/DDBJ databases">
        <title>The genomes of Aspergillus section Nigri reveals drivers in fungal speciation.</title>
        <authorList>
            <consortium name="DOE Joint Genome Institute"/>
            <person name="Vesth T.C."/>
            <person name="Nybo J."/>
            <person name="Theobald S."/>
            <person name="Brandl J."/>
            <person name="Frisvad J.C."/>
            <person name="Nielsen K.F."/>
            <person name="Lyhne E.K."/>
            <person name="Kogle M.E."/>
            <person name="Kuo A."/>
            <person name="Riley R."/>
            <person name="Clum A."/>
            <person name="Nolan M."/>
            <person name="Lipzen A."/>
            <person name="Salamov A."/>
            <person name="Henrissat B."/>
            <person name="Wiebenga A."/>
            <person name="De Vries R.P."/>
            <person name="Grigoriev I.V."/>
            <person name="Mortensen U.H."/>
            <person name="Andersen M.R."/>
            <person name="Baker S.E."/>
        </authorList>
    </citation>
    <scope>NUCLEOTIDE SEQUENCE [LARGE SCALE GENOMIC DNA]</scope>
    <source>
        <strain evidence="2 3">CBS 121591</strain>
    </source>
</reference>
<feature type="transmembrane region" description="Helical" evidence="1">
    <location>
        <begin position="79"/>
        <end position="99"/>
    </location>
</feature>
<dbReference type="OrthoDB" id="5412502at2759"/>
<dbReference type="AlphaFoldDB" id="A0A319CD35"/>
<organism evidence="2 3">
    <name type="scientific">Aspergillus uvarum CBS 121591</name>
    <dbReference type="NCBI Taxonomy" id="1448315"/>
    <lineage>
        <taxon>Eukaryota</taxon>
        <taxon>Fungi</taxon>
        <taxon>Dikarya</taxon>
        <taxon>Ascomycota</taxon>
        <taxon>Pezizomycotina</taxon>
        <taxon>Eurotiomycetes</taxon>
        <taxon>Eurotiomycetidae</taxon>
        <taxon>Eurotiales</taxon>
        <taxon>Aspergillaceae</taxon>
        <taxon>Aspergillus</taxon>
        <taxon>Aspergillus subgen. Circumdati</taxon>
    </lineage>
</organism>
<evidence type="ECO:0000256" key="1">
    <source>
        <dbReference type="SAM" id="Phobius"/>
    </source>
</evidence>
<dbReference type="VEuPathDB" id="FungiDB:BO82DRAFT_415952"/>
<evidence type="ECO:0000313" key="2">
    <source>
        <dbReference type="EMBL" id="PYH81277.1"/>
    </source>
</evidence>